<evidence type="ECO:0000256" key="1">
    <source>
        <dbReference type="ARBA" id="ARBA00037999"/>
    </source>
</evidence>
<dbReference type="InterPro" id="IPR015422">
    <property type="entry name" value="PyrdxlP-dep_Trfase_small"/>
</dbReference>
<dbReference type="GO" id="GO:0000271">
    <property type="term" value="P:polysaccharide biosynthetic process"/>
    <property type="evidence" value="ECO:0007669"/>
    <property type="project" value="TreeGrafter"/>
</dbReference>
<gene>
    <name evidence="3" type="ORF">SAMN02745152_01321</name>
</gene>
<dbReference type="InterPro" id="IPR015424">
    <property type="entry name" value="PyrdxlP-dep_Trfase"/>
</dbReference>
<dbReference type="EMBL" id="FUXC01000007">
    <property type="protein sequence ID" value="SJZ82572.1"/>
    <property type="molecule type" value="Genomic_DNA"/>
</dbReference>
<dbReference type="GO" id="GO:0008483">
    <property type="term" value="F:transaminase activity"/>
    <property type="evidence" value="ECO:0007669"/>
    <property type="project" value="TreeGrafter"/>
</dbReference>
<evidence type="ECO:0000313" key="3">
    <source>
        <dbReference type="EMBL" id="SJZ82572.1"/>
    </source>
</evidence>
<evidence type="ECO:0000313" key="4">
    <source>
        <dbReference type="Proteomes" id="UP000190395"/>
    </source>
</evidence>
<keyword evidence="2" id="KW-0663">Pyridoxal phosphate</keyword>
<dbReference type="InterPro" id="IPR015421">
    <property type="entry name" value="PyrdxlP-dep_Trfase_major"/>
</dbReference>
<dbReference type="RefSeq" id="WP_078931066.1">
    <property type="nucleotide sequence ID" value="NZ_CAMCOW010000054.1"/>
</dbReference>
<dbReference type="Gene3D" id="3.40.640.10">
    <property type="entry name" value="Type I PLP-dependent aspartate aminotransferase-like (Major domain)"/>
    <property type="match status" value="1"/>
</dbReference>
<dbReference type="Gene3D" id="3.90.1150.10">
    <property type="entry name" value="Aspartate Aminotransferase, domain 1"/>
    <property type="match status" value="1"/>
</dbReference>
<protein>
    <submittedName>
        <fullName evidence="3">dTDP-4-amino-4,6-dideoxygalactose transaminase</fullName>
    </submittedName>
</protein>
<dbReference type="PANTHER" id="PTHR30244:SF34">
    <property type="entry name" value="DTDP-4-AMINO-4,6-DIDEOXYGALACTOSE TRANSAMINASE"/>
    <property type="match status" value="1"/>
</dbReference>
<dbReference type="Pfam" id="PF01041">
    <property type="entry name" value="DegT_DnrJ_EryC1"/>
    <property type="match status" value="1"/>
</dbReference>
<dbReference type="InterPro" id="IPR000653">
    <property type="entry name" value="DegT/StrS_aminotransferase"/>
</dbReference>
<proteinExistence type="inferred from homology"/>
<reference evidence="3 4" key="1">
    <citation type="submission" date="2017-02" db="EMBL/GenBank/DDBJ databases">
        <authorList>
            <person name="Peterson S.W."/>
        </authorList>
    </citation>
    <scope>NUCLEOTIDE SEQUENCE [LARGE SCALE GENOMIC DNA]</scope>
    <source>
        <strain evidence="3 4">ATCC BAA-909</strain>
    </source>
</reference>
<dbReference type="PANTHER" id="PTHR30244">
    <property type="entry name" value="TRANSAMINASE"/>
    <property type="match status" value="1"/>
</dbReference>
<dbReference type="STRING" id="225004.SAMN02745152_01321"/>
<keyword evidence="4" id="KW-1185">Reference proteome</keyword>
<dbReference type="GeneID" id="303367558"/>
<organism evidence="3 4">
    <name type="scientific">Treponema berlinense</name>
    <dbReference type="NCBI Taxonomy" id="225004"/>
    <lineage>
        <taxon>Bacteria</taxon>
        <taxon>Pseudomonadati</taxon>
        <taxon>Spirochaetota</taxon>
        <taxon>Spirochaetia</taxon>
        <taxon>Spirochaetales</taxon>
        <taxon>Treponemataceae</taxon>
        <taxon>Treponema</taxon>
    </lineage>
</organism>
<evidence type="ECO:0000256" key="2">
    <source>
        <dbReference type="RuleBase" id="RU004508"/>
    </source>
</evidence>
<comment type="similarity">
    <text evidence="1 2">Belongs to the DegT/DnrJ/EryC1 family.</text>
</comment>
<dbReference type="AlphaFoldDB" id="A0A1T4NU18"/>
<dbReference type="Proteomes" id="UP000190395">
    <property type="component" value="Unassembled WGS sequence"/>
</dbReference>
<dbReference type="GO" id="GO:0030170">
    <property type="term" value="F:pyridoxal phosphate binding"/>
    <property type="evidence" value="ECO:0007669"/>
    <property type="project" value="TreeGrafter"/>
</dbReference>
<name>A0A1T4NU18_9SPIR</name>
<dbReference type="SUPFAM" id="SSF53383">
    <property type="entry name" value="PLP-dependent transferases"/>
    <property type="match status" value="1"/>
</dbReference>
<dbReference type="OrthoDB" id="357425at2"/>
<sequence>MIQTFSSTIRRKEMDAVLTCMVDEKTGPGELNSKFIQALKEFSGCDGAVAFRSPSIALSYALKALDLPENTSVMISALAPFWQYDAIQKLGYKPLVLDVEEQTGLVNAEIVQKGISDGGRLLILHETMGILPQIEEIISLGIPVIEDISHSFGAVLPEKTENAETEENSEKKAGKKLERKAGSFGIFSILGLEEFDTVTGGGGAVLMAPQRREWIVLKKYTDSAPRTDILPDINSALAFIQLKEFNRNEQARKTLFAVFQRSLMSGKNRTFVRDSDEASTIWSFPVVLNGSVKDVKQYASKKEIEIQPAYSDSVIAHLDESQLKDLKTAKALNLRTVLFPLYPRLGSESATKIAKVLGTLP</sequence>
<accession>A0A1T4NU18</accession>